<evidence type="ECO:0000313" key="1">
    <source>
        <dbReference type="EMBL" id="NDY89705.1"/>
    </source>
</evidence>
<comment type="caution">
    <text evidence="1">The sequence shown here is derived from an EMBL/GenBank/DDBJ whole genome shotgun (WGS) entry which is preliminary data.</text>
</comment>
<dbReference type="EMBL" id="JAAGOH010000001">
    <property type="protein sequence ID" value="NDY89705.1"/>
    <property type="molecule type" value="Genomic_DNA"/>
</dbReference>
<evidence type="ECO:0000313" key="2">
    <source>
        <dbReference type="Proteomes" id="UP000484255"/>
    </source>
</evidence>
<dbReference type="Proteomes" id="UP000484255">
    <property type="component" value="Unassembled WGS sequence"/>
</dbReference>
<protein>
    <recommendedName>
        <fullName evidence="3">Phage tail protein</fullName>
    </recommendedName>
</protein>
<dbReference type="AlphaFoldDB" id="A0A7C9TIC5"/>
<gene>
    <name evidence="1" type="ORF">G3A44_00695</name>
</gene>
<sequence length="259" mass="27036">MKTGVNALLSAYDAAVARVDKARAAVTAPALSPDVLRMLTAGGAVASALVGNDHRPVPIKPPPGMPVLSGEKSAAVSFAALAELMGRIERVSLAWSSLYRIEVREASSVGMSGQAGPLLGLLAQSVSFGSRTIVGEATPLGGGYRDSPTGGQGTQIRVTTLDDSAGTLQRWFEAKADQVIHPDGTVGLPKDYLLAITVARLRRIDGQHGEFEAPHQRSFLVRAGACEEEHASSAAAELKVVTLTFEPWDTFAPAGIVRG</sequence>
<keyword evidence="2" id="KW-1185">Reference proteome</keyword>
<proteinExistence type="predicted"/>
<dbReference type="RefSeq" id="WP_163455559.1">
    <property type="nucleotide sequence ID" value="NZ_JAAGOH010000001.1"/>
</dbReference>
<evidence type="ECO:0008006" key="3">
    <source>
        <dbReference type="Google" id="ProtNLM"/>
    </source>
</evidence>
<name>A0A7C9TIC5_9BURK</name>
<accession>A0A7C9TIC5</accession>
<reference evidence="1 2" key="1">
    <citation type="submission" date="2020-02" db="EMBL/GenBank/DDBJ databases">
        <title>Ideonella bacterium strain TBM-1.</title>
        <authorList>
            <person name="Chen W.-M."/>
        </authorList>
    </citation>
    <scope>NUCLEOTIDE SEQUENCE [LARGE SCALE GENOMIC DNA]</scope>
    <source>
        <strain evidence="1 2">TBM-1</strain>
    </source>
</reference>
<organism evidence="1 2">
    <name type="scientific">Ideonella livida</name>
    <dbReference type="NCBI Taxonomy" id="2707176"/>
    <lineage>
        <taxon>Bacteria</taxon>
        <taxon>Pseudomonadati</taxon>
        <taxon>Pseudomonadota</taxon>
        <taxon>Betaproteobacteria</taxon>
        <taxon>Burkholderiales</taxon>
        <taxon>Sphaerotilaceae</taxon>
        <taxon>Ideonella</taxon>
    </lineage>
</organism>